<dbReference type="EMBL" id="BMAV01026477">
    <property type="protein sequence ID" value="GFS50731.1"/>
    <property type="molecule type" value="Genomic_DNA"/>
</dbReference>
<evidence type="ECO:0000313" key="3">
    <source>
        <dbReference type="EMBL" id="GFS50731.1"/>
    </source>
</evidence>
<evidence type="ECO:0000256" key="1">
    <source>
        <dbReference type="PROSITE-ProRule" id="PRU00497"/>
    </source>
</evidence>
<sequence length="142" mass="15067">MLPVATFVVIVFCACAISVVNSAILPGESSQVPIDTEPVILVNPANAYIFGYESDDGLGTTQHRHEVADGSGVVKGSYGYRDSFGIFRSVNYTADGNGYRAVVRSNEPGFTGQSSSDVVYVAEPPVPIRAPPLAVRVNKSEK</sequence>
<dbReference type="PANTHER" id="PTHR10380">
    <property type="entry name" value="CUTICLE PROTEIN"/>
    <property type="match status" value="1"/>
</dbReference>
<dbReference type="AlphaFoldDB" id="A0A8X6K080"/>
<dbReference type="GO" id="GO:0008010">
    <property type="term" value="F:structural constituent of chitin-based larval cuticle"/>
    <property type="evidence" value="ECO:0007669"/>
    <property type="project" value="TreeGrafter"/>
</dbReference>
<dbReference type="InterPro" id="IPR000618">
    <property type="entry name" value="Insect_cuticle"/>
</dbReference>
<dbReference type="GO" id="GO:0062129">
    <property type="term" value="C:chitin-based extracellular matrix"/>
    <property type="evidence" value="ECO:0007669"/>
    <property type="project" value="TreeGrafter"/>
</dbReference>
<name>A0A8X6K080_9ARAC</name>
<evidence type="ECO:0000256" key="2">
    <source>
        <dbReference type="SAM" id="SignalP"/>
    </source>
</evidence>
<reference evidence="3" key="1">
    <citation type="submission" date="2020-08" db="EMBL/GenBank/DDBJ databases">
        <title>Multicomponent nature underlies the extraordinary mechanical properties of spider dragline silk.</title>
        <authorList>
            <person name="Kono N."/>
            <person name="Nakamura H."/>
            <person name="Mori M."/>
            <person name="Yoshida Y."/>
            <person name="Ohtoshi R."/>
            <person name="Malay A.D."/>
            <person name="Moran D.A.P."/>
            <person name="Tomita M."/>
            <person name="Numata K."/>
            <person name="Arakawa K."/>
        </authorList>
    </citation>
    <scope>NUCLEOTIDE SEQUENCE</scope>
</reference>
<organism evidence="3 4">
    <name type="scientific">Trichonephila inaurata madagascariensis</name>
    <dbReference type="NCBI Taxonomy" id="2747483"/>
    <lineage>
        <taxon>Eukaryota</taxon>
        <taxon>Metazoa</taxon>
        <taxon>Ecdysozoa</taxon>
        <taxon>Arthropoda</taxon>
        <taxon>Chelicerata</taxon>
        <taxon>Arachnida</taxon>
        <taxon>Araneae</taxon>
        <taxon>Araneomorphae</taxon>
        <taxon>Entelegynae</taxon>
        <taxon>Araneoidea</taxon>
        <taxon>Nephilidae</taxon>
        <taxon>Trichonephila</taxon>
        <taxon>Trichonephila inaurata</taxon>
    </lineage>
</organism>
<accession>A0A8X6K080</accession>
<proteinExistence type="predicted"/>
<keyword evidence="4" id="KW-1185">Reference proteome</keyword>
<keyword evidence="2" id="KW-0732">Signal</keyword>
<evidence type="ECO:0000313" key="4">
    <source>
        <dbReference type="Proteomes" id="UP000886998"/>
    </source>
</evidence>
<comment type="caution">
    <text evidence="3">The sequence shown here is derived from an EMBL/GenBank/DDBJ whole genome shotgun (WGS) entry which is preliminary data.</text>
</comment>
<dbReference type="Pfam" id="PF00379">
    <property type="entry name" value="Chitin_bind_4"/>
    <property type="match status" value="1"/>
</dbReference>
<keyword evidence="1" id="KW-0193">Cuticle</keyword>
<feature type="signal peptide" evidence="2">
    <location>
        <begin position="1"/>
        <end position="22"/>
    </location>
</feature>
<dbReference type="PROSITE" id="PS51155">
    <property type="entry name" value="CHIT_BIND_RR_2"/>
    <property type="match status" value="1"/>
</dbReference>
<feature type="chain" id="PRO_5036492681" evidence="2">
    <location>
        <begin position="23"/>
        <end position="142"/>
    </location>
</feature>
<dbReference type="OrthoDB" id="6411203at2759"/>
<gene>
    <name evidence="3" type="primary">NCL1_29595</name>
    <name evidence="3" type="ORF">TNIN_150741</name>
</gene>
<protein>
    <submittedName>
        <fullName evidence="3">Cuticle protein 10.9</fullName>
    </submittedName>
</protein>
<dbReference type="Proteomes" id="UP000886998">
    <property type="component" value="Unassembled WGS sequence"/>
</dbReference>
<dbReference type="InterPro" id="IPR050468">
    <property type="entry name" value="Cuticle_Struct_Prot"/>
</dbReference>